<dbReference type="Gene3D" id="2.10.109.10">
    <property type="entry name" value="Umud Fragment, subunit A"/>
    <property type="match status" value="1"/>
</dbReference>
<comment type="caution">
    <text evidence="2">The sequence shown here is derived from an EMBL/GenBank/DDBJ whole genome shotgun (WGS) entry which is preliminary data.</text>
</comment>
<accession>A0A511QJL0</accession>
<proteinExistence type="predicted"/>
<dbReference type="Proteomes" id="UP000321922">
    <property type="component" value="Unassembled WGS sequence"/>
</dbReference>
<name>A0A511QJL0_9VIBR</name>
<dbReference type="InterPro" id="IPR010982">
    <property type="entry name" value="Lambda_DNA-bd_dom_sf"/>
</dbReference>
<dbReference type="SUPFAM" id="SSF51306">
    <property type="entry name" value="LexA/Signal peptidase"/>
    <property type="match status" value="1"/>
</dbReference>
<sequence length="221" mass="24105">MSFADRVKQRRKELNLSQAELAERVGVAQQSIHKIEDGRTLKPRNILQLANALQCSALWLQGIDPEGNNADIHSEKHGISSNAVIINKSEIRSLPILSQVQAGDWANVLLDTEQDFEQQITSVKVSGEAFAMRVTGNSMTNPFGSPSIPAGSIVVVEPCNCPDNGKIVVATLNDAPEATIKKLEIDGPQKFLVPLNPKYDPIPINGNCRIVGYVKQVVMEL</sequence>
<dbReference type="PROSITE" id="PS50943">
    <property type="entry name" value="HTH_CROC1"/>
    <property type="match status" value="1"/>
</dbReference>
<dbReference type="CDD" id="cd00093">
    <property type="entry name" value="HTH_XRE"/>
    <property type="match status" value="1"/>
</dbReference>
<dbReference type="EMBL" id="BJXJ01000060">
    <property type="protein sequence ID" value="GEM77513.1"/>
    <property type="molecule type" value="Genomic_DNA"/>
</dbReference>
<reference evidence="2 3" key="1">
    <citation type="submission" date="2019-07" db="EMBL/GenBank/DDBJ databases">
        <title>Whole genome shotgun sequence of Vibrio sagamiensis NBRC 104589.</title>
        <authorList>
            <person name="Hosoyama A."/>
            <person name="Uohara A."/>
            <person name="Ohji S."/>
            <person name="Ichikawa N."/>
        </authorList>
    </citation>
    <scope>NUCLEOTIDE SEQUENCE [LARGE SCALE GENOMIC DNA]</scope>
    <source>
        <strain evidence="2 3">NBRC 104589</strain>
    </source>
</reference>
<dbReference type="PANTHER" id="PTHR33516">
    <property type="entry name" value="LEXA REPRESSOR"/>
    <property type="match status" value="1"/>
</dbReference>
<dbReference type="SUPFAM" id="SSF47413">
    <property type="entry name" value="lambda repressor-like DNA-binding domains"/>
    <property type="match status" value="1"/>
</dbReference>
<dbReference type="InterPro" id="IPR001387">
    <property type="entry name" value="Cro/C1-type_HTH"/>
</dbReference>
<dbReference type="AlphaFoldDB" id="A0A511QJL0"/>
<dbReference type="Gene3D" id="1.10.260.40">
    <property type="entry name" value="lambda repressor-like DNA-binding domains"/>
    <property type="match status" value="1"/>
</dbReference>
<dbReference type="Pfam" id="PF00717">
    <property type="entry name" value="Peptidase_S24"/>
    <property type="match status" value="1"/>
</dbReference>
<dbReference type="InterPro" id="IPR015927">
    <property type="entry name" value="Peptidase_S24_S26A/B/C"/>
</dbReference>
<dbReference type="SMART" id="SM00530">
    <property type="entry name" value="HTH_XRE"/>
    <property type="match status" value="1"/>
</dbReference>
<feature type="domain" description="HTH cro/C1-type" evidence="1">
    <location>
        <begin position="7"/>
        <end position="60"/>
    </location>
</feature>
<evidence type="ECO:0000313" key="3">
    <source>
        <dbReference type="Proteomes" id="UP000321922"/>
    </source>
</evidence>
<evidence type="ECO:0000313" key="2">
    <source>
        <dbReference type="EMBL" id="GEM77513.1"/>
    </source>
</evidence>
<dbReference type="OrthoDB" id="9791537at2"/>
<dbReference type="InterPro" id="IPR039418">
    <property type="entry name" value="LexA-like"/>
</dbReference>
<dbReference type="CDD" id="cd06529">
    <property type="entry name" value="S24_LexA-like"/>
    <property type="match status" value="1"/>
</dbReference>
<dbReference type="InterPro" id="IPR036286">
    <property type="entry name" value="LexA/Signal_pep-like_sf"/>
</dbReference>
<evidence type="ECO:0000259" key="1">
    <source>
        <dbReference type="PROSITE" id="PS50943"/>
    </source>
</evidence>
<gene>
    <name evidence="2" type="ORF">VSA01S_36250</name>
</gene>
<protein>
    <submittedName>
        <fullName evidence="2">Repressor</fullName>
    </submittedName>
</protein>
<organism evidence="2 3">
    <name type="scientific">Vibrio sagamiensis NBRC 104589</name>
    <dbReference type="NCBI Taxonomy" id="1219064"/>
    <lineage>
        <taxon>Bacteria</taxon>
        <taxon>Pseudomonadati</taxon>
        <taxon>Pseudomonadota</taxon>
        <taxon>Gammaproteobacteria</taxon>
        <taxon>Vibrionales</taxon>
        <taxon>Vibrionaceae</taxon>
        <taxon>Vibrio</taxon>
    </lineage>
</organism>
<dbReference type="Pfam" id="PF01381">
    <property type="entry name" value="HTH_3"/>
    <property type="match status" value="1"/>
</dbReference>
<dbReference type="GO" id="GO:0003677">
    <property type="term" value="F:DNA binding"/>
    <property type="evidence" value="ECO:0007669"/>
    <property type="project" value="InterPro"/>
</dbReference>
<dbReference type="RefSeq" id="WP_039983726.1">
    <property type="nucleotide sequence ID" value="NZ_BAOJ01000285.1"/>
</dbReference>
<dbReference type="InterPro" id="IPR050077">
    <property type="entry name" value="LexA_repressor"/>
</dbReference>
<dbReference type="PANTHER" id="PTHR33516:SF2">
    <property type="entry name" value="LEXA REPRESSOR-RELATED"/>
    <property type="match status" value="1"/>
</dbReference>
<keyword evidence="3" id="KW-1185">Reference proteome</keyword>